<name>A0ABR0SYX4_9HYPO</name>
<protein>
    <submittedName>
        <fullName evidence="2">Uncharacterized protein</fullName>
    </submittedName>
</protein>
<proteinExistence type="predicted"/>
<evidence type="ECO:0000313" key="3">
    <source>
        <dbReference type="Proteomes" id="UP001338125"/>
    </source>
</evidence>
<reference evidence="2 3" key="1">
    <citation type="submission" date="2024-01" db="EMBL/GenBank/DDBJ databases">
        <title>Complete genome of Cladobotryum mycophilum ATHUM6906.</title>
        <authorList>
            <person name="Christinaki A.C."/>
            <person name="Myridakis A.I."/>
            <person name="Kouvelis V.N."/>
        </authorList>
    </citation>
    <scope>NUCLEOTIDE SEQUENCE [LARGE SCALE GENOMIC DNA]</scope>
    <source>
        <strain evidence="2 3">ATHUM6906</strain>
    </source>
</reference>
<sequence length="252" mass="28411">MASYHRVLKTFGRSVDDKAVECDYDIHPWDLLIDGKRWDGKIRLVGFIDAFYLIRYSGESRFHEGIMIYKDDDCMRSTLRAAGVEAKSIKLDLVNGKKSTNDQESQGENTTDGNKENVPPTKKDASRQEPERYFDFRTDKGGLHYTIISLGHPIGLGTEYPKGGLKPYTIKIRKGRDRVMKKRLRRAVTQHGLMSLMHDVLRLSILTQAELASMAFQQTMGGSTINDTTGKIFNTFAGVKNSQNLTLSAAQE</sequence>
<evidence type="ECO:0000313" key="2">
    <source>
        <dbReference type="EMBL" id="KAK5997082.1"/>
    </source>
</evidence>
<feature type="region of interest" description="Disordered" evidence="1">
    <location>
        <begin position="95"/>
        <end position="131"/>
    </location>
</feature>
<dbReference type="EMBL" id="JAVFKD010000002">
    <property type="protein sequence ID" value="KAK5997082.1"/>
    <property type="molecule type" value="Genomic_DNA"/>
</dbReference>
<evidence type="ECO:0000256" key="1">
    <source>
        <dbReference type="SAM" id="MobiDB-lite"/>
    </source>
</evidence>
<organism evidence="2 3">
    <name type="scientific">Cladobotryum mycophilum</name>
    <dbReference type="NCBI Taxonomy" id="491253"/>
    <lineage>
        <taxon>Eukaryota</taxon>
        <taxon>Fungi</taxon>
        <taxon>Dikarya</taxon>
        <taxon>Ascomycota</taxon>
        <taxon>Pezizomycotina</taxon>
        <taxon>Sordariomycetes</taxon>
        <taxon>Hypocreomycetidae</taxon>
        <taxon>Hypocreales</taxon>
        <taxon>Hypocreaceae</taxon>
        <taxon>Cladobotryum</taxon>
    </lineage>
</organism>
<comment type="caution">
    <text evidence="2">The sequence shown here is derived from an EMBL/GenBank/DDBJ whole genome shotgun (WGS) entry which is preliminary data.</text>
</comment>
<dbReference type="Proteomes" id="UP001338125">
    <property type="component" value="Unassembled WGS sequence"/>
</dbReference>
<accession>A0ABR0SYX4</accession>
<keyword evidence="3" id="KW-1185">Reference proteome</keyword>
<feature type="compositionally biased region" description="Basic and acidic residues" evidence="1">
    <location>
        <begin position="121"/>
        <end position="131"/>
    </location>
</feature>
<gene>
    <name evidence="2" type="ORF">PT974_02434</name>
</gene>
<feature type="compositionally biased region" description="Polar residues" evidence="1">
    <location>
        <begin position="102"/>
        <end position="112"/>
    </location>
</feature>